<keyword evidence="3" id="KW-1185">Reference proteome</keyword>
<dbReference type="InterPro" id="IPR006016">
    <property type="entry name" value="UspA"/>
</dbReference>
<dbReference type="Pfam" id="PF00582">
    <property type="entry name" value="Usp"/>
    <property type="match status" value="1"/>
</dbReference>
<protein>
    <submittedName>
        <fullName evidence="2">Putative rossmann-like alpha/beta/alpha sandwich protein</fullName>
    </submittedName>
</protein>
<organism evidence="2 3">
    <name type="scientific">Rosa chinensis</name>
    <name type="common">China rose</name>
    <dbReference type="NCBI Taxonomy" id="74649"/>
    <lineage>
        <taxon>Eukaryota</taxon>
        <taxon>Viridiplantae</taxon>
        <taxon>Streptophyta</taxon>
        <taxon>Embryophyta</taxon>
        <taxon>Tracheophyta</taxon>
        <taxon>Spermatophyta</taxon>
        <taxon>Magnoliopsida</taxon>
        <taxon>eudicotyledons</taxon>
        <taxon>Gunneridae</taxon>
        <taxon>Pentapetalae</taxon>
        <taxon>rosids</taxon>
        <taxon>fabids</taxon>
        <taxon>Rosales</taxon>
        <taxon>Rosaceae</taxon>
        <taxon>Rosoideae</taxon>
        <taxon>Rosoideae incertae sedis</taxon>
        <taxon>Rosa</taxon>
    </lineage>
</organism>
<dbReference type="PANTHER" id="PTHR47867:SF1">
    <property type="entry name" value="ADENINE NUCLEOTIDE ALPHA HYDROLASES-LIKE SUPERFAMILY PROTEIN"/>
    <property type="match status" value="1"/>
</dbReference>
<dbReference type="SUPFAM" id="SSF52402">
    <property type="entry name" value="Adenine nucleotide alpha hydrolases-like"/>
    <property type="match status" value="1"/>
</dbReference>
<gene>
    <name evidence="2" type="ORF">RchiOBHm_Chr4g0395821</name>
</gene>
<dbReference type="EMBL" id="PDCK01000042">
    <property type="protein sequence ID" value="PRQ36824.1"/>
    <property type="molecule type" value="Genomic_DNA"/>
</dbReference>
<dbReference type="OMA" id="KACETAY"/>
<dbReference type="CDD" id="cd00293">
    <property type="entry name" value="USP-like"/>
    <property type="match status" value="1"/>
</dbReference>
<evidence type="ECO:0000313" key="2">
    <source>
        <dbReference type="EMBL" id="PRQ36824.1"/>
    </source>
</evidence>
<dbReference type="PANTHER" id="PTHR47867">
    <property type="entry name" value="ADENINE NUCLEOTIDE ALPHA HYDROLASES-LIKE SUPERFAMILY PROTEIN"/>
    <property type="match status" value="1"/>
</dbReference>
<dbReference type="InterPro" id="IPR014729">
    <property type="entry name" value="Rossmann-like_a/b/a_fold"/>
</dbReference>
<reference evidence="2 3" key="1">
    <citation type="journal article" date="2018" name="Nat. Genet.">
        <title>The Rosa genome provides new insights in the design of modern roses.</title>
        <authorList>
            <person name="Bendahmane M."/>
        </authorList>
    </citation>
    <scope>NUCLEOTIDE SEQUENCE [LARGE SCALE GENOMIC DNA]</scope>
    <source>
        <strain evidence="3">cv. Old Blush</strain>
    </source>
</reference>
<sequence>MLGGGKSAPPGRKIMVVADPTQESAGALQYALSKAVFDNDELILFHVENPNWWRNTLTMFLKKPGLMNSGPASTSAGASATTSVEESFRRGDMEFLEEMKNACKICKPKIHVRIEKKAVVEGKDKATIILDQSKVLGIDILIIGQRKSLSTVLLGYRLHGASSRGIKPIDTAEYLIDNSNCTCVGVQKKGQNGGYLLNTKTHKNFWLLA</sequence>
<dbReference type="STRING" id="74649.A0A2P6QRK8"/>
<proteinExistence type="predicted"/>
<evidence type="ECO:0000313" key="3">
    <source>
        <dbReference type="Proteomes" id="UP000238479"/>
    </source>
</evidence>
<dbReference type="OrthoDB" id="786029at2759"/>
<accession>A0A2P6QRK8</accession>
<evidence type="ECO:0000259" key="1">
    <source>
        <dbReference type="Pfam" id="PF00582"/>
    </source>
</evidence>
<dbReference type="Proteomes" id="UP000238479">
    <property type="component" value="Chromosome 4"/>
</dbReference>
<dbReference type="AlphaFoldDB" id="A0A2P6QRK8"/>
<dbReference type="Gramene" id="PRQ36824">
    <property type="protein sequence ID" value="PRQ36824"/>
    <property type="gene ID" value="RchiOBHm_Chr4g0395821"/>
</dbReference>
<name>A0A2P6QRK8_ROSCH</name>
<dbReference type="Gene3D" id="3.40.50.620">
    <property type="entry name" value="HUPs"/>
    <property type="match status" value="1"/>
</dbReference>
<feature type="domain" description="UspA" evidence="1">
    <location>
        <begin position="12"/>
        <end position="155"/>
    </location>
</feature>
<comment type="caution">
    <text evidence="2">The sequence shown here is derived from an EMBL/GenBank/DDBJ whole genome shotgun (WGS) entry which is preliminary data.</text>
</comment>